<comment type="caution">
    <text evidence="1">The sequence shown here is derived from an EMBL/GenBank/DDBJ whole genome shotgun (WGS) entry which is preliminary data.</text>
</comment>
<keyword evidence="2" id="KW-1185">Reference proteome</keyword>
<organism evidence="1 2">
    <name type="scientific">Vaccinium darrowii</name>
    <dbReference type="NCBI Taxonomy" id="229202"/>
    <lineage>
        <taxon>Eukaryota</taxon>
        <taxon>Viridiplantae</taxon>
        <taxon>Streptophyta</taxon>
        <taxon>Embryophyta</taxon>
        <taxon>Tracheophyta</taxon>
        <taxon>Spermatophyta</taxon>
        <taxon>Magnoliopsida</taxon>
        <taxon>eudicotyledons</taxon>
        <taxon>Gunneridae</taxon>
        <taxon>Pentapetalae</taxon>
        <taxon>asterids</taxon>
        <taxon>Ericales</taxon>
        <taxon>Ericaceae</taxon>
        <taxon>Vaccinioideae</taxon>
        <taxon>Vaccinieae</taxon>
        <taxon>Vaccinium</taxon>
    </lineage>
</organism>
<gene>
    <name evidence="1" type="ORF">Vadar_011384</name>
</gene>
<protein>
    <submittedName>
        <fullName evidence="1">Uncharacterized protein</fullName>
    </submittedName>
</protein>
<dbReference type="EMBL" id="CM037157">
    <property type="protein sequence ID" value="KAH7848986.1"/>
    <property type="molecule type" value="Genomic_DNA"/>
</dbReference>
<dbReference type="Proteomes" id="UP000828048">
    <property type="component" value="Chromosome 7"/>
</dbReference>
<sequence length="477" mass="52552">MKKKARSWVATYARNSIYEVSNGVRTYVVDLTMHSCICRKWDVTDIPCSHGIIAIMKDKRAPESFVHPFFHKETYKTLTFERICVLFLTDFHSDSDSTFLIVTLCSLHHSMSDDQEPLLIIDGSSTDESHFLNPKGREWWVTASLNVFFLLSGQTIAVILCRYYYEEGGNSTWMATLIQTAAFPILLIPYFILPSSQNRSTTSGTPPSIVTVSSVYLALGVVIAGDNMLYSIGLLYLSASTFSLISATQLVFNAIFSFFINSQKFTALVLNSVVVLTLSASLVGVNSDSDSPSGVSKWNYFLGFVSTIAAAALYSLLLSLMQLSFQKILKTETFSMVLEMQIFISLVATCVSVVGLFASGEWKTLEGEMDGFGTGRVAYVMTLVGTALAWQVCSVGVIGLIFVVSSLFSNFISTLSLAITPIAAVIVFHDAMNGVKVIALLLSLWGFSTYIYQNYLDDLKVKIMQTEVNEASNDTNC</sequence>
<accession>A0ACB7Y6G1</accession>
<evidence type="ECO:0000313" key="2">
    <source>
        <dbReference type="Proteomes" id="UP000828048"/>
    </source>
</evidence>
<proteinExistence type="predicted"/>
<name>A0ACB7Y6G1_9ERIC</name>
<evidence type="ECO:0000313" key="1">
    <source>
        <dbReference type="EMBL" id="KAH7848986.1"/>
    </source>
</evidence>
<reference evidence="1 2" key="1">
    <citation type="journal article" date="2021" name="Hortic Res">
        <title>High-quality reference genome and annotation aids understanding of berry development for evergreen blueberry (Vaccinium darrowii).</title>
        <authorList>
            <person name="Yu J."/>
            <person name="Hulse-Kemp A.M."/>
            <person name="Babiker E."/>
            <person name="Staton M."/>
        </authorList>
    </citation>
    <scope>NUCLEOTIDE SEQUENCE [LARGE SCALE GENOMIC DNA]</scope>
    <source>
        <strain evidence="2">cv. NJ 8807/NJ 8810</strain>
        <tissue evidence="1">Young leaf</tissue>
    </source>
</reference>